<accession>A0A6V7RIZ3</accession>
<proteinExistence type="inferred from homology"/>
<dbReference type="Gene3D" id="1.20.1740.10">
    <property type="entry name" value="Amino acid/polyamine transporter I"/>
    <property type="match status" value="1"/>
</dbReference>
<feature type="transmembrane region" description="Helical" evidence="9">
    <location>
        <begin position="305"/>
        <end position="325"/>
    </location>
</feature>
<dbReference type="FunFam" id="1.20.1740.10:FF:000004">
    <property type="entry name" value="Sodium:alanine symporter family protein"/>
    <property type="match status" value="1"/>
</dbReference>
<dbReference type="EMBL" id="CAJEWD010000008">
    <property type="protein sequence ID" value="CAD2077353.1"/>
    <property type="molecule type" value="Genomic_DNA"/>
</dbReference>
<dbReference type="NCBIfam" id="TIGR00835">
    <property type="entry name" value="agcS"/>
    <property type="match status" value="1"/>
</dbReference>
<feature type="transmembrane region" description="Helical" evidence="9">
    <location>
        <begin position="391"/>
        <end position="413"/>
    </location>
</feature>
<gene>
    <name evidence="11" type="primary">alsT_2</name>
    <name evidence="11" type="ORF">JEODO184_01133</name>
</gene>
<dbReference type="PRINTS" id="PR00175">
    <property type="entry name" value="NAALASMPORT"/>
</dbReference>
<evidence type="ECO:0000256" key="2">
    <source>
        <dbReference type="ARBA" id="ARBA00009261"/>
    </source>
</evidence>
<sequence length="490" mass="53164">MDSLLGMFEQAVNFLNDLLWQEVLIGLLIIAGLYFSFTTRFVQFRWLKTMFSSLGEKRANMPDGSKGISSFQAFTISAAQRIGTANIAGVATAIVVGGPGAVFWMWIVALLGAASAFFEATLAQLYKVRDSESGFRGGPAYYMTKGLNQKGIGYIFAILMTITFGVVFVMLQSNTIANAYDEAFNIDPWISGVIVAIVVGLVIFGGAKWIANVASALVPIMAGLYLILVGVILVMNYDMIIPMLKTIVMNAFGLEEVFGGALGAAIINGFQRGLLSNEAGMGSAPNAAASAAVRHPVQQGLIQSLGVYFDTIIVCTATAIVILMYSDLSFGADAPQGIQVTQAAMDQQFLGYGGTIVAVFILLFAFTTILGNYFYAQSNLSFLVDSKRSTFIFRVIVTIMTVVGAVLGVQLVWTLADLFMAFLAIINLMMVVALSPLVFEVMRDYKEQKDRGESPIFYAKNISYKLPDDNQWGDEDYRKDGPEDEPNANK</sequence>
<evidence type="ECO:0000256" key="1">
    <source>
        <dbReference type="ARBA" id="ARBA00004651"/>
    </source>
</evidence>
<dbReference type="PROSITE" id="PS00873">
    <property type="entry name" value="NA_ALANINE_SYMP"/>
    <property type="match status" value="1"/>
</dbReference>
<dbReference type="GO" id="GO:0005886">
    <property type="term" value="C:plasma membrane"/>
    <property type="evidence" value="ECO:0007669"/>
    <property type="project" value="UniProtKB-SubCell"/>
</dbReference>
<keyword evidence="7 9" id="KW-1133">Transmembrane helix</keyword>
<dbReference type="InterPro" id="IPR001463">
    <property type="entry name" value="Na/Ala_symport"/>
</dbReference>
<dbReference type="AlphaFoldDB" id="A0A6V7RIZ3"/>
<dbReference type="Pfam" id="PF01235">
    <property type="entry name" value="Na_Ala_symp"/>
    <property type="match status" value="1"/>
</dbReference>
<evidence type="ECO:0000256" key="8">
    <source>
        <dbReference type="ARBA" id="ARBA00023136"/>
    </source>
</evidence>
<keyword evidence="8 9" id="KW-0472">Membrane</keyword>
<evidence type="ECO:0000256" key="4">
    <source>
        <dbReference type="ARBA" id="ARBA00022475"/>
    </source>
</evidence>
<feature type="transmembrane region" description="Helical" evidence="9">
    <location>
        <begin position="214"/>
        <end position="235"/>
    </location>
</feature>
<keyword evidence="5 9" id="KW-0812">Transmembrane</keyword>
<evidence type="ECO:0000313" key="11">
    <source>
        <dbReference type="EMBL" id="CAD2077353.1"/>
    </source>
</evidence>
<name>A0A6V7RIZ3_9STAP</name>
<feature type="transmembrane region" description="Helical" evidence="9">
    <location>
        <begin position="78"/>
        <end position="97"/>
    </location>
</feature>
<keyword evidence="12" id="KW-1185">Reference proteome</keyword>
<dbReference type="PANTHER" id="PTHR30330:SF1">
    <property type="entry name" value="AMINO-ACID CARRIER PROTEIN ALST"/>
    <property type="match status" value="1"/>
</dbReference>
<feature type="transmembrane region" description="Helical" evidence="9">
    <location>
        <begin position="419"/>
        <end position="439"/>
    </location>
</feature>
<dbReference type="Proteomes" id="UP000589351">
    <property type="component" value="Unassembled WGS sequence"/>
</dbReference>
<evidence type="ECO:0000256" key="10">
    <source>
        <dbReference type="SAM" id="MobiDB-lite"/>
    </source>
</evidence>
<feature type="transmembrane region" description="Helical" evidence="9">
    <location>
        <begin position="189"/>
        <end position="207"/>
    </location>
</feature>
<feature type="transmembrane region" description="Helical" evidence="9">
    <location>
        <begin position="151"/>
        <end position="169"/>
    </location>
</feature>
<protein>
    <submittedName>
        <fullName evidence="11">Amino-acid carrier protein AlsT</fullName>
    </submittedName>
</protein>
<reference evidence="11 12" key="1">
    <citation type="submission" date="2020-07" db="EMBL/GenBank/DDBJ databases">
        <authorList>
            <person name="Criscuolo A."/>
        </authorList>
    </citation>
    <scope>NUCLEOTIDE SEQUENCE [LARGE SCALE GENOMIC DNA]</scope>
    <source>
        <strain evidence="11">CIP111649</strain>
    </source>
</reference>
<organism evidence="11 12">
    <name type="scientific">Jeotgalicoccus meleagridis</name>
    <dbReference type="NCBI Taxonomy" id="2759181"/>
    <lineage>
        <taxon>Bacteria</taxon>
        <taxon>Bacillati</taxon>
        <taxon>Bacillota</taxon>
        <taxon>Bacilli</taxon>
        <taxon>Bacillales</taxon>
        <taxon>Staphylococcaceae</taxon>
        <taxon>Jeotgalicoccus</taxon>
    </lineage>
</organism>
<evidence type="ECO:0000256" key="3">
    <source>
        <dbReference type="ARBA" id="ARBA00022448"/>
    </source>
</evidence>
<evidence type="ECO:0000256" key="9">
    <source>
        <dbReference type="RuleBase" id="RU363064"/>
    </source>
</evidence>
<comment type="similarity">
    <text evidence="2 9">Belongs to the alanine or glycine:cation symporter (AGCS) (TC 2.A.25) family.</text>
</comment>
<evidence type="ECO:0000313" key="12">
    <source>
        <dbReference type="Proteomes" id="UP000589351"/>
    </source>
</evidence>
<feature type="region of interest" description="Disordered" evidence="10">
    <location>
        <begin position="466"/>
        <end position="490"/>
    </location>
</feature>
<dbReference type="PANTHER" id="PTHR30330">
    <property type="entry name" value="AGSS FAMILY TRANSPORTER, SODIUM-ALANINE"/>
    <property type="match status" value="1"/>
</dbReference>
<comment type="subcellular location">
    <subcellularLocation>
        <location evidence="1 9">Cell membrane</location>
        <topology evidence="1 9">Multi-pass membrane protein</topology>
    </subcellularLocation>
</comment>
<dbReference type="GO" id="GO:0005283">
    <property type="term" value="F:amino acid:sodium symporter activity"/>
    <property type="evidence" value="ECO:0007669"/>
    <property type="project" value="InterPro"/>
</dbReference>
<evidence type="ECO:0000256" key="6">
    <source>
        <dbReference type="ARBA" id="ARBA00022847"/>
    </source>
</evidence>
<comment type="caution">
    <text evidence="11">The sequence shown here is derived from an EMBL/GenBank/DDBJ whole genome shotgun (WGS) entry which is preliminary data.</text>
</comment>
<keyword evidence="3 9" id="KW-0813">Transport</keyword>
<feature type="transmembrane region" description="Helical" evidence="9">
    <location>
        <begin position="349"/>
        <end position="370"/>
    </location>
</feature>
<evidence type="ECO:0000256" key="5">
    <source>
        <dbReference type="ARBA" id="ARBA00022692"/>
    </source>
</evidence>
<evidence type="ECO:0000256" key="7">
    <source>
        <dbReference type="ARBA" id="ARBA00022989"/>
    </source>
</evidence>
<keyword evidence="4 9" id="KW-1003">Cell membrane</keyword>
<keyword evidence="6 9" id="KW-0769">Symport</keyword>
<feature type="transmembrane region" description="Helical" evidence="9">
    <location>
        <begin position="23"/>
        <end position="42"/>
    </location>
</feature>